<reference evidence="4" key="1">
    <citation type="journal article" date="2014" name="Front. Microbiol.">
        <title>High frequency of phylogenetically diverse reductive dehalogenase-homologous genes in deep subseafloor sedimentary metagenomes.</title>
        <authorList>
            <person name="Kawai M."/>
            <person name="Futagami T."/>
            <person name="Toyoda A."/>
            <person name="Takaki Y."/>
            <person name="Nishi S."/>
            <person name="Hori S."/>
            <person name="Arai W."/>
            <person name="Tsubouchi T."/>
            <person name="Morono Y."/>
            <person name="Uchiyama I."/>
            <person name="Ito T."/>
            <person name="Fujiyama A."/>
            <person name="Inagaki F."/>
            <person name="Takami H."/>
        </authorList>
    </citation>
    <scope>NUCLEOTIDE SEQUENCE</scope>
    <source>
        <strain evidence="4">Expedition CK06-06</strain>
    </source>
</reference>
<evidence type="ECO:0000256" key="1">
    <source>
        <dbReference type="ARBA" id="ARBA00007137"/>
    </source>
</evidence>
<protein>
    <recommendedName>
        <fullName evidence="5">Trimethylamine methyltransferase</fullName>
    </recommendedName>
</protein>
<evidence type="ECO:0000256" key="2">
    <source>
        <dbReference type="ARBA" id="ARBA00022603"/>
    </source>
</evidence>
<dbReference type="AlphaFoldDB" id="X0XKS5"/>
<evidence type="ECO:0000256" key="3">
    <source>
        <dbReference type="ARBA" id="ARBA00022679"/>
    </source>
</evidence>
<dbReference type="InterPro" id="IPR010426">
    <property type="entry name" value="MTTB_MeTrfase"/>
</dbReference>
<name>X0XKS5_9ZZZZ</name>
<dbReference type="GO" id="GO:0008168">
    <property type="term" value="F:methyltransferase activity"/>
    <property type="evidence" value="ECO:0007669"/>
    <property type="project" value="UniProtKB-KW"/>
</dbReference>
<feature type="non-terminal residue" evidence="4">
    <location>
        <position position="1"/>
    </location>
</feature>
<accession>X0XKS5</accession>
<keyword evidence="2" id="KW-0489">Methyltransferase</keyword>
<dbReference type="Gene3D" id="3.20.20.480">
    <property type="entry name" value="Trimethylamine methyltransferase-like"/>
    <property type="match status" value="1"/>
</dbReference>
<dbReference type="GO" id="GO:0032259">
    <property type="term" value="P:methylation"/>
    <property type="evidence" value="ECO:0007669"/>
    <property type="project" value="UniProtKB-KW"/>
</dbReference>
<dbReference type="GO" id="GO:0015948">
    <property type="term" value="P:methanogenesis"/>
    <property type="evidence" value="ECO:0007669"/>
    <property type="project" value="InterPro"/>
</dbReference>
<gene>
    <name evidence="4" type="ORF">S01H1_81595</name>
</gene>
<evidence type="ECO:0000313" key="4">
    <source>
        <dbReference type="EMBL" id="GAG43779.1"/>
    </source>
</evidence>
<dbReference type="Pfam" id="PF06253">
    <property type="entry name" value="MTTB"/>
    <property type="match status" value="1"/>
</dbReference>
<dbReference type="InterPro" id="IPR038601">
    <property type="entry name" value="MttB-like_sf"/>
</dbReference>
<comment type="similarity">
    <text evidence="1">Belongs to the trimethylamine methyltransferase family.</text>
</comment>
<dbReference type="EMBL" id="BARS01055230">
    <property type="protein sequence ID" value="GAG43779.1"/>
    <property type="molecule type" value="Genomic_DNA"/>
</dbReference>
<proteinExistence type="inferred from homology"/>
<sequence length="207" mass="22009">QALSTAPKEIMICDREGEPAMRLAPGCIYFGTGSDTTWVVDPETGERRRTDLDSIRMTTRLTDALPNLDFAMSMGTAPEIAPELADQHHFAAMVESTTKPIMFTVQSERAAQDIAAMCGAVCGDADAFRERPFAMLYAMPTAPLYHTAEALSALLVCADAGIPAVYSSAPQYGATGPITIAGSLVVANAEMLSGLVIQQLHRPGAPF</sequence>
<organism evidence="4">
    <name type="scientific">marine sediment metagenome</name>
    <dbReference type="NCBI Taxonomy" id="412755"/>
    <lineage>
        <taxon>unclassified sequences</taxon>
        <taxon>metagenomes</taxon>
        <taxon>ecological metagenomes</taxon>
    </lineage>
</organism>
<feature type="non-terminal residue" evidence="4">
    <location>
        <position position="207"/>
    </location>
</feature>
<keyword evidence="3" id="KW-0808">Transferase</keyword>
<evidence type="ECO:0008006" key="5">
    <source>
        <dbReference type="Google" id="ProtNLM"/>
    </source>
</evidence>
<comment type="caution">
    <text evidence="4">The sequence shown here is derived from an EMBL/GenBank/DDBJ whole genome shotgun (WGS) entry which is preliminary data.</text>
</comment>